<reference evidence="2" key="1">
    <citation type="journal article" date="2024" name="Proc. Natl. Acad. Sci. U.S.A.">
        <title>Extraordinary preservation of gene collinearity over three hundred million years revealed in homosporous lycophytes.</title>
        <authorList>
            <person name="Li C."/>
            <person name="Wickell D."/>
            <person name="Kuo L.Y."/>
            <person name="Chen X."/>
            <person name="Nie B."/>
            <person name="Liao X."/>
            <person name="Peng D."/>
            <person name="Ji J."/>
            <person name="Jenkins J."/>
            <person name="Williams M."/>
            <person name="Shu S."/>
            <person name="Plott C."/>
            <person name="Barry K."/>
            <person name="Rajasekar S."/>
            <person name="Grimwood J."/>
            <person name="Han X."/>
            <person name="Sun S."/>
            <person name="Hou Z."/>
            <person name="He W."/>
            <person name="Dai G."/>
            <person name="Sun C."/>
            <person name="Schmutz J."/>
            <person name="Leebens-Mack J.H."/>
            <person name="Li F.W."/>
            <person name="Wang L."/>
        </authorList>
    </citation>
    <scope>NUCLEOTIDE SEQUENCE [LARGE SCALE GENOMIC DNA]</scope>
    <source>
        <strain evidence="2">cv. PW_Plant_1</strain>
    </source>
</reference>
<organism evidence="1 2">
    <name type="scientific">Diphasiastrum complanatum</name>
    <name type="common">Issler's clubmoss</name>
    <name type="synonym">Lycopodium complanatum</name>
    <dbReference type="NCBI Taxonomy" id="34168"/>
    <lineage>
        <taxon>Eukaryota</taxon>
        <taxon>Viridiplantae</taxon>
        <taxon>Streptophyta</taxon>
        <taxon>Embryophyta</taxon>
        <taxon>Tracheophyta</taxon>
        <taxon>Lycopodiopsida</taxon>
        <taxon>Lycopodiales</taxon>
        <taxon>Lycopodiaceae</taxon>
        <taxon>Lycopodioideae</taxon>
        <taxon>Diphasiastrum</taxon>
    </lineage>
</organism>
<keyword evidence="2" id="KW-1185">Reference proteome</keyword>
<accession>A0ACC2E699</accession>
<dbReference type="Proteomes" id="UP001162992">
    <property type="component" value="Chromosome 3"/>
</dbReference>
<name>A0ACC2E699_DIPCM</name>
<sequence>MAAEESSGAGASIGGGTVGIEARFDSLQLIGKGSFGDVFKGYDKELMKDVAIKVIDLEEAEDDIEEIQKEISVLSQCRSPHITEYYGSYLHSTKLWIVMEYMAGGSVSDLLETGPPLDEVSIACIVRDLLHALDYLHNEGKIHRDIKAANILLTASGDVKVADFGVSAQLTRTISKRKTFVGTPFWMAPEVIQNSDGYNEKADIWSLGITTIEMAKGEPPYADLHPMRVLFLIPKNSPPQLDDHFSRPMKEFVSLCLKKNPAERPSAKELLKHRFVKNVRKSQRLLERIRERPKMHLRKSRDISKEGLIEEGLTDKAKVVKGGRDGEPQPRLLSFQKAMRNASWDFGTGTIQSTGTLRSGLKSFYENTVREGNSDGVSSPTLTSIPSGTERDRHMYSGVTGSSRLPVSNGDPDISAMKEAGPSQSLTISEDAKVSGNKSGTMVIVQSPKDRPSLASLASQIPVLEDSSRNLAAAKAALQSAARKNNSRHTSSKLSENHEKHEPQSSHITDQGSKILHYSDTIKVSTKTVSNQLGEEEDAARAAAAEASPVLSLLLIPALKETATEQSEGSALRAAADAADSLMDLERLAPGACEVLVNRLLQRLGSTNEPSIKNILDLAQQVLLTGKGIALNAEKGSEVDQFGLSKTDFDRAQTKVDASDNSSSSPLAAFLLSRWQTQLSRDLTLYH</sequence>
<dbReference type="EMBL" id="CM055094">
    <property type="protein sequence ID" value="KAJ7561827.1"/>
    <property type="molecule type" value="Genomic_DNA"/>
</dbReference>
<evidence type="ECO:0000313" key="1">
    <source>
        <dbReference type="EMBL" id="KAJ7561827.1"/>
    </source>
</evidence>
<proteinExistence type="predicted"/>
<gene>
    <name evidence="1" type="ORF">O6H91_03G042900</name>
</gene>
<evidence type="ECO:0000313" key="2">
    <source>
        <dbReference type="Proteomes" id="UP001162992"/>
    </source>
</evidence>
<comment type="caution">
    <text evidence="1">The sequence shown here is derived from an EMBL/GenBank/DDBJ whole genome shotgun (WGS) entry which is preliminary data.</text>
</comment>
<protein>
    <submittedName>
        <fullName evidence="1">Uncharacterized protein</fullName>
    </submittedName>
</protein>